<proteinExistence type="predicted"/>
<evidence type="ECO:0000313" key="1">
    <source>
        <dbReference type="EMBL" id="KAF5762778.1"/>
    </source>
</evidence>
<dbReference type="AlphaFoldDB" id="A0A9K3H184"/>
<sequence length="117" mass="13630">MARKTFYHWSDTTDLKIEFSTWSLQEQRNAEELNKKVGMVSDKYYKQTWSSIALLDEVASSTPTEFKEKAEEFITNLLKQDQKTCDMLADLQIKTKNEIGWKKARERDILGSVNCNA</sequence>
<keyword evidence="2" id="KW-1185">Reference proteome</keyword>
<protein>
    <submittedName>
        <fullName evidence="1">Uncharacterized protein</fullName>
    </submittedName>
</protein>
<accession>A0A9K3H184</accession>
<dbReference type="Proteomes" id="UP000215914">
    <property type="component" value="Unassembled WGS sequence"/>
</dbReference>
<organism evidence="1 2">
    <name type="scientific">Helianthus annuus</name>
    <name type="common">Common sunflower</name>
    <dbReference type="NCBI Taxonomy" id="4232"/>
    <lineage>
        <taxon>Eukaryota</taxon>
        <taxon>Viridiplantae</taxon>
        <taxon>Streptophyta</taxon>
        <taxon>Embryophyta</taxon>
        <taxon>Tracheophyta</taxon>
        <taxon>Spermatophyta</taxon>
        <taxon>Magnoliopsida</taxon>
        <taxon>eudicotyledons</taxon>
        <taxon>Gunneridae</taxon>
        <taxon>Pentapetalae</taxon>
        <taxon>asterids</taxon>
        <taxon>campanulids</taxon>
        <taxon>Asterales</taxon>
        <taxon>Asteraceae</taxon>
        <taxon>Asteroideae</taxon>
        <taxon>Heliantheae alliance</taxon>
        <taxon>Heliantheae</taxon>
        <taxon>Helianthus</taxon>
    </lineage>
</organism>
<reference evidence="1" key="2">
    <citation type="submission" date="2020-06" db="EMBL/GenBank/DDBJ databases">
        <title>Helianthus annuus Genome sequencing and assembly Release 2.</title>
        <authorList>
            <person name="Gouzy J."/>
            <person name="Langlade N."/>
            <person name="Munos S."/>
        </authorList>
    </citation>
    <scope>NUCLEOTIDE SEQUENCE</scope>
    <source>
        <tissue evidence="1">Leaves</tissue>
    </source>
</reference>
<reference evidence="1" key="1">
    <citation type="journal article" date="2017" name="Nature">
        <title>The sunflower genome provides insights into oil metabolism, flowering and Asterid evolution.</title>
        <authorList>
            <person name="Badouin H."/>
            <person name="Gouzy J."/>
            <person name="Grassa C.J."/>
            <person name="Murat F."/>
            <person name="Staton S.E."/>
            <person name="Cottret L."/>
            <person name="Lelandais-Briere C."/>
            <person name="Owens G.L."/>
            <person name="Carrere S."/>
            <person name="Mayjonade B."/>
            <person name="Legrand L."/>
            <person name="Gill N."/>
            <person name="Kane N.C."/>
            <person name="Bowers J.E."/>
            <person name="Hubner S."/>
            <person name="Bellec A."/>
            <person name="Berard A."/>
            <person name="Berges H."/>
            <person name="Blanchet N."/>
            <person name="Boniface M.C."/>
            <person name="Brunel D."/>
            <person name="Catrice O."/>
            <person name="Chaidir N."/>
            <person name="Claudel C."/>
            <person name="Donnadieu C."/>
            <person name="Faraut T."/>
            <person name="Fievet G."/>
            <person name="Helmstetter N."/>
            <person name="King M."/>
            <person name="Knapp S.J."/>
            <person name="Lai Z."/>
            <person name="Le Paslier M.C."/>
            <person name="Lippi Y."/>
            <person name="Lorenzon L."/>
            <person name="Mandel J.R."/>
            <person name="Marage G."/>
            <person name="Marchand G."/>
            <person name="Marquand E."/>
            <person name="Bret-Mestries E."/>
            <person name="Morien E."/>
            <person name="Nambeesan S."/>
            <person name="Nguyen T."/>
            <person name="Pegot-Espagnet P."/>
            <person name="Pouilly N."/>
            <person name="Raftis F."/>
            <person name="Sallet E."/>
            <person name="Schiex T."/>
            <person name="Thomas J."/>
            <person name="Vandecasteele C."/>
            <person name="Vares D."/>
            <person name="Vear F."/>
            <person name="Vautrin S."/>
            <person name="Crespi M."/>
            <person name="Mangin B."/>
            <person name="Burke J.M."/>
            <person name="Salse J."/>
            <person name="Munos S."/>
            <person name="Vincourt P."/>
            <person name="Rieseberg L.H."/>
            <person name="Langlade N.B."/>
        </authorList>
    </citation>
    <scope>NUCLEOTIDE SEQUENCE</scope>
    <source>
        <tissue evidence="1">Leaves</tissue>
    </source>
</reference>
<comment type="caution">
    <text evidence="1">The sequence shown here is derived from an EMBL/GenBank/DDBJ whole genome shotgun (WGS) entry which is preliminary data.</text>
</comment>
<evidence type="ECO:0000313" key="2">
    <source>
        <dbReference type="Proteomes" id="UP000215914"/>
    </source>
</evidence>
<dbReference type="Gramene" id="mRNA:HanXRQr2_Chr15g0672741">
    <property type="protein sequence ID" value="CDS:HanXRQr2_Chr15g0672741.1"/>
    <property type="gene ID" value="HanXRQr2_Chr15g0672741"/>
</dbReference>
<name>A0A9K3H184_HELAN</name>
<dbReference type="EMBL" id="MNCJ02000330">
    <property type="protein sequence ID" value="KAF5762778.1"/>
    <property type="molecule type" value="Genomic_DNA"/>
</dbReference>
<gene>
    <name evidence="1" type="ORF">HanXRQr2_Chr15g0672741</name>
</gene>